<accession>A0A8I1DHD2</accession>
<dbReference type="Proteomes" id="UP000644140">
    <property type="component" value="Chromosome"/>
</dbReference>
<dbReference type="AlphaFoldDB" id="A0A8I1DHD2"/>
<dbReference type="InterPro" id="IPR006597">
    <property type="entry name" value="Sel1-like"/>
</dbReference>
<dbReference type="Gene3D" id="1.25.40.10">
    <property type="entry name" value="Tetratricopeptide repeat domain"/>
    <property type="match status" value="2"/>
</dbReference>
<evidence type="ECO:0000313" key="1">
    <source>
        <dbReference type="EMBL" id="UUN98313.1"/>
    </source>
</evidence>
<dbReference type="GO" id="GO:0036503">
    <property type="term" value="P:ERAD pathway"/>
    <property type="evidence" value="ECO:0007669"/>
    <property type="project" value="TreeGrafter"/>
</dbReference>
<protein>
    <submittedName>
        <fullName evidence="1">SEL1-like repeat protein</fullName>
    </submittedName>
</protein>
<sequence length="478" mass="53621">MSGHTNNTENIALNGAQHSQAEAWYIEVLKLEQQGFAQTEQDAQARVDLLVNASNQDFAPASTLLGQWHVLGRYLNQSIPSAILFFQHAAKLNHGLAHLELAYLGLNHASDQLTQAQALMHLQQAVQLNHPEAIFVYAQQQLAQDPQTAYQLLLDNYLKNQHQNSLKFCVEFSGFDPIKVQNELLKIAEKDHFACALLAFSYFTQHNLDAAFKYAEIAQQHNDPFGCYVRALVEQQRDQGDATLAQEFLLKAAKNGHIESAYLAAVNLLKNAENAKTEQKHQEYATLAVELLSHAAVAGHVPAQYSLAQCLRYGLGTEKNLDQGVSWLERAAMQNHPDAQFELSMLLPLEHEHHLPLLNAAADKGHTQAMLCMSIFEQRQDNAQGALYWLNKAKELQVPRAFFLLGQMYREGKCVDVDLSLSADLFKQAADHGDIDSYFELFKIYKDGIGVRKNKKTASKYLDLAKENQHIEAASIEF</sequence>
<name>A0A8I1DHD2_ACIBZ</name>
<dbReference type="RefSeq" id="WP_151780210.1">
    <property type="nucleotide sequence ID" value="NZ_BKMA01000068.1"/>
</dbReference>
<dbReference type="EMBL" id="CP092085">
    <property type="protein sequence ID" value="UUN98313.1"/>
    <property type="molecule type" value="Genomic_DNA"/>
</dbReference>
<dbReference type="PANTHER" id="PTHR11102">
    <property type="entry name" value="SEL-1-LIKE PROTEIN"/>
    <property type="match status" value="1"/>
</dbReference>
<dbReference type="Pfam" id="PF08238">
    <property type="entry name" value="Sel1"/>
    <property type="match status" value="6"/>
</dbReference>
<dbReference type="PANTHER" id="PTHR11102:SF147">
    <property type="entry name" value="SEL1L ADAPTOR SUBUNIT OF ERAD E3 UBIQUITIN LIGASE"/>
    <property type="match status" value="1"/>
</dbReference>
<dbReference type="InterPro" id="IPR050767">
    <property type="entry name" value="Sel1_AlgK"/>
</dbReference>
<dbReference type="SMART" id="SM00671">
    <property type="entry name" value="SEL1"/>
    <property type="match status" value="7"/>
</dbReference>
<proteinExistence type="predicted"/>
<dbReference type="SUPFAM" id="SSF81901">
    <property type="entry name" value="HCP-like"/>
    <property type="match status" value="2"/>
</dbReference>
<evidence type="ECO:0000313" key="2">
    <source>
        <dbReference type="Proteomes" id="UP000644140"/>
    </source>
</evidence>
<dbReference type="InterPro" id="IPR011990">
    <property type="entry name" value="TPR-like_helical_dom_sf"/>
</dbReference>
<gene>
    <name evidence="1" type="ORF">I9054_002275</name>
</gene>
<organism evidence="1 2">
    <name type="scientific">Acinetobacter bereziniae</name>
    <name type="common">Acinetobacter genomosp. 10</name>
    <dbReference type="NCBI Taxonomy" id="106648"/>
    <lineage>
        <taxon>Bacteria</taxon>
        <taxon>Pseudomonadati</taxon>
        <taxon>Pseudomonadota</taxon>
        <taxon>Gammaproteobacteria</taxon>
        <taxon>Moraxellales</taxon>
        <taxon>Moraxellaceae</taxon>
        <taxon>Acinetobacter</taxon>
    </lineage>
</organism>
<reference evidence="1" key="1">
    <citation type="submission" date="2022-02" db="EMBL/GenBank/DDBJ databases">
        <title>Characterization of Tn125 harboring carbapenem-resistant Acinetobacter bereziniae clinical isolates.</title>
        <authorList>
            <person name="Wong N.-K."/>
            <person name="Pan Q."/>
        </authorList>
    </citation>
    <scope>NUCLEOTIDE SEQUENCE</scope>
    <source>
        <strain evidence="1">GD03393</strain>
    </source>
</reference>